<dbReference type="Proteomes" id="UP000612899">
    <property type="component" value="Unassembled WGS sequence"/>
</dbReference>
<organism evidence="2 3">
    <name type="scientific">Rhizocola hellebori</name>
    <dbReference type="NCBI Taxonomy" id="1392758"/>
    <lineage>
        <taxon>Bacteria</taxon>
        <taxon>Bacillati</taxon>
        <taxon>Actinomycetota</taxon>
        <taxon>Actinomycetes</taxon>
        <taxon>Micromonosporales</taxon>
        <taxon>Micromonosporaceae</taxon>
        <taxon>Rhizocola</taxon>
    </lineage>
</organism>
<evidence type="ECO:0000313" key="3">
    <source>
        <dbReference type="Proteomes" id="UP000612899"/>
    </source>
</evidence>
<dbReference type="RefSeq" id="WP_203910146.1">
    <property type="nucleotide sequence ID" value="NZ_BONY01000026.1"/>
</dbReference>
<protein>
    <recommendedName>
        <fullName evidence="1">DUF1990 domain-containing protein</fullName>
    </recommendedName>
</protein>
<gene>
    <name evidence="2" type="ORF">Rhe02_44000</name>
</gene>
<feature type="domain" description="DUF1990" evidence="1">
    <location>
        <begin position="4"/>
        <end position="159"/>
    </location>
</feature>
<keyword evidence="3" id="KW-1185">Reference proteome</keyword>
<sequence>MDLTYTEVGRTRDDELPAGFRHARRHTVVGSGEEAFRAVAAGMRHFQIHRLAGARVRTEDPAPAVGGRFLSGIGLFGLRYWVPCQFVWLSDTPTEYGYGFGTLPGHPVRGEEAFLVHLDRHGRVHFRLRAFSRPATWATRLGGPITTLAQQIAYDRYLSSAHKLTQVHRT</sequence>
<name>A0A8J3Q8X8_9ACTN</name>
<dbReference type="Pfam" id="PF09348">
    <property type="entry name" value="DUF1990"/>
    <property type="match status" value="1"/>
</dbReference>
<evidence type="ECO:0000259" key="1">
    <source>
        <dbReference type="Pfam" id="PF09348"/>
    </source>
</evidence>
<dbReference type="AlphaFoldDB" id="A0A8J3Q8X8"/>
<dbReference type="PANTHER" id="PTHR34202:SF1">
    <property type="entry name" value="UPF0548 PROTEIN"/>
    <property type="match status" value="1"/>
</dbReference>
<dbReference type="InterPro" id="IPR014457">
    <property type="entry name" value="UCP010260"/>
</dbReference>
<dbReference type="PANTHER" id="PTHR34202">
    <property type="entry name" value="UPF0548 PROTEIN"/>
    <property type="match status" value="1"/>
</dbReference>
<reference evidence="2" key="1">
    <citation type="submission" date="2021-01" db="EMBL/GenBank/DDBJ databases">
        <title>Whole genome shotgun sequence of Rhizocola hellebori NBRC 109834.</title>
        <authorList>
            <person name="Komaki H."/>
            <person name="Tamura T."/>
        </authorList>
    </citation>
    <scope>NUCLEOTIDE SEQUENCE</scope>
    <source>
        <strain evidence="2">NBRC 109834</strain>
    </source>
</reference>
<proteinExistence type="predicted"/>
<evidence type="ECO:0000313" key="2">
    <source>
        <dbReference type="EMBL" id="GIH06333.1"/>
    </source>
</evidence>
<dbReference type="EMBL" id="BONY01000026">
    <property type="protein sequence ID" value="GIH06333.1"/>
    <property type="molecule type" value="Genomic_DNA"/>
</dbReference>
<dbReference type="PIRSF" id="PIRSF010260">
    <property type="entry name" value="UCP010260"/>
    <property type="match status" value="1"/>
</dbReference>
<accession>A0A8J3Q8X8</accession>
<dbReference type="InterPro" id="IPR018960">
    <property type="entry name" value="DUF1990"/>
</dbReference>
<comment type="caution">
    <text evidence="2">The sequence shown here is derived from an EMBL/GenBank/DDBJ whole genome shotgun (WGS) entry which is preliminary data.</text>
</comment>